<feature type="region of interest" description="Disordered" evidence="2">
    <location>
        <begin position="196"/>
        <end position="252"/>
    </location>
</feature>
<dbReference type="GO" id="GO:0005634">
    <property type="term" value="C:nucleus"/>
    <property type="evidence" value="ECO:0007669"/>
    <property type="project" value="TreeGrafter"/>
</dbReference>
<proteinExistence type="inferred from homology"/>
<reference evidence="3" key="1">
    <citation type="submission" date="2023-03" db="EMBL/GenBank/DDBJ databases">
        <title>Mating type loci evolution in Malassezia.</title>
        <authorList>
            <person name="Coelho M.A."/>
        </authorList>
    </citation>
    <scope>NUCLEOTIDE SEQUENCE</scope>
    <source>
        <strain evidence="3">CBS 12830</strain>
    </source>
</reference>
<dbReference type="PANTHER" id="PTHR13261">
    <property type="entry name" value="BRCA2 AND CDKN1A INTERACTING PROTEIN"/>
    <property type="match status" value="1"/>
</dbReference>
<feature type="region of interest" description="Disordered" evidence="2">
    <location>
        <begin position="1"/>
        <end position="21"/>
    </location>
</feature>
<dbReference type="EMBL" id="CP119901">
    <property type="protein sequence ID" value="WFD22653.1"/>
    <property type="molecule type" value="Genomic_DNA"/>
</dbReference>
<keyword evidence="4" id="KW-1185">Reference proteome</keyword>
<evidence type="ECO:0000313" key="3">
    <source>
        <dbReference type="EMBL" id="WFD22653.1"/>
    </source>
</evidence>
<feature type="compositionally biased region" description="Basic residues" evidence="2">
    <location>
        <begin position="210"/>
        <end position="219"/>
    </location>
</feature>
<accession>A0AAF0EDW7</accession>
<organism evidence="3 4">
    <name type="scientific">Malassezia equina</name>
    <dbReference type="NCBI Taxonomy" id="1381935"/>
    <lineage>
        <taxon>Eukaryota</taxon>
        <taxon>Fungi</taxon>
        <taxon>Dikarya</taxon>
        <taxon>Basidiomycota</taxon>
        <taxon>Ustilaginomycotina</taxon>
        <taxon>Malasseziomycetes</taxon>
        <taxon>Malasseziales</taxon>
        <taxon>Malasseziaceae</taxon>
        <taxon>Malassezia</taxon>
    </lineage>
</organism>
<dbReference type="Pfam" id="PF13862">
    <property type="entry name" value="BCCIP"/>
    <property type="match status" value="1"/>
</dbReference>
<evidence type="ECO:0000256" key="2">
    <source>
        <dbReference type="SAM" id="MobiDB-lite"/>
    </source>
</evidence>
<dbReference type="PANTHER" id="PTHR13261:SF0">
    <property type="entry name" value="BRCA2 AND CDKN1A-INTERACTING PROTEIN"/>
    <property type="match status" value="1"/>
</dbReference>
<dbReference type="InterPro" id="IPR025602">
    <property type="entry name" value="BCP1_family"/>
</dbReference>
<gene>
    <name evidence="3" type="primary">BCP1</name>
    <name evidence="3" type="ORF">MEQU1_001327</name>
</gene>
<dbReference type="Proteomes" id="UP001214415">
    <property type="component" value="Chromosome 2"/>
</dbReference>
<protein>
    <submittedName>
        <fullName evidence="3">Mss4p nuclear export</fullName>
    </submittedName>
</protein>
<dbReference type="AlphaFoldDB" id="A0AAF0EDW7"/>
<evidence type="ECO:0000313" key="4">
    <source>
        <dbReference type="Proteomes" id="UP001214415"/>
    </source>
</evidence>
<feature type="compositionally biased region" description="Basic and acidic residues" evidence="2">
    <location>
        <begin position="243"/>
        <end position="252"/>
    </location>
</feature>
<evidence type="ECO:0000256" key="1">
    <source>
        <dbReference type="ARBA" id="ARBA00006781"/>
    </source>
</evidence>
<sequence>MSTSHSAGTRSAHAEPSSDSEEDIDVINVEFDFQTPSEIDFQALKRLFQQMFYTHAPQMDIGVLADHVIQTGMTQGVGTVIKVDDMEQIHDPYAVISAVMLGPTTPASQLLQTYFTTQLSKAASAKPFLDLIKSSSESHPNLFVLHERMINFPPQVVPPLLRMLLEEVNETMRQNSSPTPSHLVLFSRAFSADALEEGDDDDEPAGLAGARKRKARGQHAHPADAAAAALGKPVSNKKGTAGSHDDGLGSFHPEDELIREFASHSYTYRFPAPRDAAESYETPLFGRLLAVPFSKAPALLQRLLDVWPPPA</sequence>
<comment type="similarity">
    <text evidence="1">Belongs to the BCP1 family.</text>
</comment>
<name>A0AAF0EDW7_9BASI</name>